<comment type="caution">
    <text evidence="2">The sequence shown here is derived from an EMBL/GenBank/DDBJ whole genome shotgun (WGS) entry which is preliminary data.</text>
</comment>
<evidence type="ECO:0000313" key="2">
    <source>
        <dbReference type="EMBL" id="MDA7026112.1"/>
    </source>
</evidence>
<proteinExistence type="inferred from homology"/>
<keyword evidence="3" id="KW-1185">Reference proteome</keyword>
<evidence type="ECO:0000313" key="3">
    <source>
        <dbReference type="Proteomes" id="UP001211894"/>
    </source>
</evidence>
<reference evidence="2 3" key="1">
    <citation type="submission" date="2023-01" db="EMBL/GenBank/DDBJ databases">
        <title>Bacillus changyiensis sp. nov., isolated from a coastal deposit.</title>
        <authorList>
            <person name="Xiao G."/>
            <person name="Lai Q."/>
            <person name="Hu Z."/>
            <person name="Shao Z."/>
        </authorList>
    </citation>
    <scope>NUCLEOTIDE SEQUENCE [LARGE SCALE GENOMIC DNA]</scope>
    <source>
        <strain evidence="2 3">CLL-7-23</strain>
    </source>
</reference>
<accession>A0ABT4X1Z3</accession>
<dbReference type="HAMAP" id="MF_01861">
    <property type="entry name" value="UPF0738"/>
    <property type="match status" value="1"/>
</dbReference>
<dbReference type="Proteomes" id="UP001211894">
    <property type="component" value="Unassembled WGS sequence"/>
</dbReference>
<name>A0ABT4X1Z3_9BACI</name>
<dbReference type="EMBL" id="JAQKAB010000003">
    <property type="protein sequence ID" value="MDA7026112.1"/>
    <property type="molecule type" value="Genomic_DNA"/>
</dbReference>
<gene>
    <name evidence="2" type="ORF">PJ311_05715</name>
</gene>
<evidence type="ECO:0000256" key="1">
    <source>
        <dbReference type="HAMAP-Rule" id="MF_01861"/>
    </source>
</evidence>
<dbReference type="InterPro" id="IPR020908">
    <property type="entry name" value="UPF0738"/>
</dbReference>
<organism evidence="2 3">
    <name type="scientific">Bacillus changyiensis</name>
    <dbReference type="NCBI Taxonomy" id="3004103"/>
    <lineage>
        <taxon>Bacteria</taxon>
        <taxon>Bacillati</taxon>
        <taxon>Bacillota</taxon>
        <taxon>Bacilli</taxon>
        <taxon>Bacillales</taxon>
        <taxon>Bacillaceae</taxon>
        <taxon>Bacillus</taxon>
    </lineage>
</organism>
<dbReference type="Pfam" id="PF19785">
    <property type="entry name" value="UPF0738"/>
    <property type="match status" value="1"/>
</dbReference>
<protein>
    <recommendedName>
        <fullName evidence="1">UPF0738 protein PJ311_05715</fullName>
    </recommendedName>
</protein>
<sequence>MQNRIEILEANLQHDRLVLISQIQDGQDRKATSRMLVDSDHFAFVYILEQEESFQYVMLNEILWPKIKQALAAEVPVFLKMGKQEVELAGFHEELEYLLENIKDNANYGEEMEERVKQIFL</sequence>
<comment type="similarity">
    <text evidence="1">Belongs to the UPF0738 family.</text>
</comment>
<dbReference type="RefSeq" id="WP_271339962.1">
    <property type="nucleotide sequence ID" value="NZ_JAQKAB010000003.1"/>
</dbReference>